<keyword evidence="3" id="KW-0479">Metal-binding</keyword>
<proteinExistence type="inferred from homology"/>
<evidence type="ECO:0000256" key="5">
    <source>
        <dbReference type="ARBA" id="ARBA00023101"/>
    </source>
</evidence>
<dbReference type="EC" id="1.14.18.1" evidence="2"/>
<keyword evidence="4" id="KW-0186">Copper</keyword>
<keyword evidence="11" id="KW-1185">Reference proteome</keyword>
<comment type="catalytic activity">
    <reaction evidence="6">
        <text>2 L-dopa + O2 = 2 L-dopaquinone + 2 H2O</text>
        <dbReference type="Rhea" id="RHEA:34287"/>
        <dbReference type="ChEBI" id="CHEBI:15377"/>
        <dbReference type="ChEBI" id="CHEBI:15379"/>
        <dbReference type="ChEBI" id="CHEBI:57504"/>
        <dbReference type="ChEBI" id="CHEBI:57924"/>
        <dbReference type="EC" id="1.14.18.1"/>
    </reaction>
</comment>
<evidence type="ECO:0000256" key="1">
    <source>
        <dbReference type="ARBA" id="ARBA00009928"/>
    </source>
</evidence>
<accession>A0AAV9XFA3</accession>
<protein>
    <recommendedName>
        <fullName evidence="2">tyrosinase</fullName>
        <ecNumber evidence="2">1.14.18.1</ecNumber>
    </recommendedName>
</protein>
<name>A0AAV9XFA3_9PEZI</name>
<dbReference type="InterPro" id="IPR050316">
    <property type="entry name" value="Tyrosinase/Hemocyanin"/>
</dbReference>
<evidence type="ECO:0000259" key="8">
    <source>
        <dbReference type="PROSITE" id="PS00497"/>
    </source>
</evidence>
<evidence type="ECO:0000313" key="10">
    <source>
        <dbReference type="EMBL" id="KAK6538548.1"/>
    </source>
</evidence>
<evidence type="ECO:0000313" key="11">
    <source>
        <dbReference type="Proteomes" id="UP001365542"/>
    </source>
</evidence>
<dbReference type="GO" id="GO:0004503">
    <property type="term" value="F:tyrosinase activity"/>
    <property type="evidence" value="ECO:0007669"/>
    <property type="project" value="UniProtKB-EC"/>
</dbReference>
<dbReference type="SUPFAM" id="SSF48056">
    <property type="entry name" value="Di-copper centre-containing domain"/>
    <property type="match status" value="1"/>
</dbReference>
<dbReference type="GO" id="GO:0042438">
    <property type="term" value="P:melanin biosynthetic process"/>
    <property type="evidence" value="ECO:0007669"/>
    <property type="project" value="UniProtKB-KW"/>
</dbReference>
<comment type="catalytic activity">
    <reaction evidence="7">
        <text>L-tyrosine + O2 = L-dopaquinone + H2O</text>
        <dbReference type="Rhea" id="RHEA:18117"/>
        <dbReference type="ChEBI" id="CHEBI:15377"/>
        <dbReference type="ChEBI" id="CHEBI:15379"/>
        <dbReference type="ChEBI" id="CHEBI:57924"/>
        <dbReference type="ChEBI" id="CHEBI:58315"/>
        <dbReference type="EC" id="1.14.18.1"/>
    </reaction>
</comment>
<dbReference type="AlphaFoldDB" id="A0AAV9XFA3"/>
<dbReference type="EMBL" id="JAVHJO010000007">
    <property type="protein sequence ID" value="KAK6538548.1"/>
    <property type="molecule type" value="Genomic_DNA"/>
</dbReference>
<dbReference type="PROSITE" id="PS00497">
    <property type="entry name" value="TYROSINASE_1"/>
    <property type="match status" value="1"/>
</dbReference>
<evidence type="ECO:0000259" key="9">
    <source>
        <dbReference type="PROSITE" id="PS00498"/>
    </source>
</evidence>
<dbReference type="PANTHER" id="PTHR11474">
    <property type="entry name" value="TYROSINASE FAMILY MEMBER"/>
    <property type="match status" value="1"/>
</dbReference>
<evidence type="ECO:0000256" key="4">
    <source>
        <dbReference type="ARBA" id="ARBA00023008"/>
    </source>
</evidence>
<sequence>MAEPQVRIPPPPRVRISLQQMQDEYDEGNREPLRNLIKAWIEIQKRPPSHPYSFFRIAGYHGEPFRGTGATTSNQNWWGGFCHHGNVLFPTWHRAYVLTIENALRSVEGCENVTLPFWDECIYDNPRPPTPPSNVIPTVLTSKTFDLDDGNGPVPNPLYSYSFAKAIKDLANDDADYSKPAGYETVRYPLSGLVGTKDVVNTMDHNRNYTNEAENIATLNGNVYNWLTGSIKITPDPDEPTRYPDTFSVFERFKRCLVAPNYNIFSNTSSQAYWIDQAEQTDKNYYESLESPHNAIHLAVGGFYVPGLYNADEILGANGDMGENDTAAFDPIFFFHHCWIDNVFWLWQQKNDKTENLGLISDYNDPGLNSTGIAGSPQGEMLNLDTKLYPFEYTSKQVTNIADLEYSYGPSSLSPYVAAPEGDRYRLPSLRGQLHGVVKASGLTRDTISGSFVVEIHAVRGGEEILIHREAVLSRWGIQGCLNCQNHLELNILAPVHQRLLDLPGEGEWTYKSTVKDRKYSGIAKPRLSLLPPGVANAHTNFVKYG</sequence>
<gene>
    <name evidence="10" type="ORF">TWF694_010127</name>
</gene>
<evidence type="ECO:0000256" key="2">
    <source>
        <dbReference type="ARBA" id="ARBA00011906"/>
    </source>
</evidence>
<keyword evidence="5" id="KW-0470">Melanin biosynthesis</keyword>
<dbReference type="Proteomes" id="UP001365542">
    <property type="component" value="Unassembled WGS sequence"/>
</dbReference>
<comment type="similarity">
    <text evidence="1">Belongs to the tyrosinase family.</text>
</comment>
<reference evidence="10 11" key="1">
    <citation type="submission" date="2019-10" db="EMBL/GenBank/DDBJ databases">
        <authorList>
            <person name="Palmer J.M."/>
        </authorList>
    </citation>
    <scope>NUCLEOTIDE SEQUENCE [LARGE SCALE GENOMIC DNA]</scope>
    <source>
        <strain evidence="10 11">TWF694</strain>
    </source>
</reference>
<evidence type="ECO:0000256" key="6">
    <source>
        <dbReference type="ARBA" id="ARBA00048233"/>
    </source>
</evidence>
<evidence type="ECO:0000256" key="7">
    <source>
        <dbReference type="ARBA" id="ARBA00048881"/>
    </source>
</evidence>
<dbReference type="PANTHER" id="PTHR11474:SF76">
    <property type="entry name" value="SHKT DOMAIN-CONTAINING PROTEIN"/>
    <property type="match status" value="1"/>
</dbReference>
<evidence type="ECO:0000256" key="3">
    <source>
        <dbReference type="ARBA" id="ARBA00022723"/>
    </source>
</evidence>
<dbReference type="PRINTS" id="PR00092">
    <property type="entry name" value="TYROSINASE"/>
</dbReference>
<dbReference type="InterPro" id="IPR008922">
    <property type="entry name" value="Di-copper_centre_dom_sf"/>
</dbReference>
<dbReference type="GO" id="GO:0046872">
    <property type="term" value="F:metal ion binding"/>
    <property type="evidence" value="ECO:0007669"/>
    <property type="project" value="UniProtKB-KW"/>
</dbReference>
<dbReference type="Gene3D" id="1.10.1280.10">
    <property type="entry name" value="Di-copper center containing domain from catechol oxidase"/>
    <property type="match status" value="1"/>
</dbReference>
<dbReference type="Pfam" id="PF00264">
    <property type="entry name" value="Tyrosinase"/>
    <property type="match status" value="1"/>
</dbReference>
<organism evidence="10 11">
    <name type="scientific">Orbilia ellipsospora</name>
    <dbReference type="NCBI Taxonomy" id="2528407"/>
    <lineage>
        <taxon>Eukaryota</taxon>
        <taxon>Fungi</taxon>
        <taxon>Dikarya</taxon>
        <taxon>Ascomycota</taxon>
        <taxon>Pezizomycotina</taxon>
        <taxon>Orbiliomycetes</taxon>
        <taxon>Orbiliales</taxon>
        <taxon>Orbiliaceae</taxon>
        <taxon>Orbilia</taxon>
    </lineage>
</organism>
<dbReference type="InterPro" id="IPR002227">
    <property type="entry name" value="Tyrosinase_Cu-bd"/>
</dbReference>
<dbReference type="PROSITE" id="PS00498">
    <property type="entry name" value="TYROSINASE_2"/>
    <property type="match status" value="1"/>
</dbReference>
<feature type="domain" description="Tyrosinase copper-binding" evidence="9">
    <location>
        <begin position="330"/>
        <end position="341"/>
    </location>
</feature>
<feature type="domain" description="Tyrosinase copper-binding" evidence="8">
    <location>
        <begin position="83"/>
        <end position="101"/>
    </location>
</feature>
<comment type="caution">
    <text evidence="10">The sequence shown here is derived from an EMBL/GenBank/DDBJ whole genome shotgun (WGS) entry which is preliminary data.</text>
</comment>